<reference evidence="2" key="1">
    <citation type="submission" date="2014-11" db="EMBL/GenBank/DDBJ databases">
        <authorList>
            <person name="Amaro Gonzalez C."/>
        </authorList>
    </citation>
    <scope>NUCLEOTIDE SEQUENCE</scope>
</reference>
<keyword evidence="1" id="KW-0472">Membrane</keyword>
<reference evidence="2" key="2">
    <citation type="journal article" date="2015" name="Fish Shellfish Immunol.">
        <title>Early steps in the European eel (Anguilla anguilla)-Vibrio vulnificus interaction in the gills: Role of the RtxA13 toxin.</title>
        <authorList>
            <person name="Callol A."/>
            <person name="Pajuelo D."/>
            <person name="Ebbesson L."/>
            <person name="Teles M."/>
            <person name="MacKenzie S."/>
            <person name="Amaro C."/>
        </authorList>
    </citation>
    <scope>NUCLEOTIDE SEQUENCE</scope>
</reference>
<evidence type="ECO:0000313" key="2">
    <source>
        <dbReference type="EMBL" id="JAH84116.1"/>
    </source>
</evidence>
<feature type="transmembrane region" description="Helical" evidence="1">
    <location>
        <begin position="6"/>
        <end position="24"/>
    </location>
</feature>
<dbReference type="AlphaFoldDB" id="A0A0E9W1A6"/>
<name>A0A0E9W1A6_ANGAN</name>
<sequence>MCDPEYYLLIVLLYISNASIAGSISSKLHSEQECGVLN</sequence>
<evidence type="ECO:0000256" key="1">
    <source>
        <dbReference type="SAM" id="Phobius"/>
    </source>
</evidence>
<organism evidence="2">
    <name type="scientific">Anguilla anguilla</name>
    <name type="common">European freshwater eel</name>
    <name type="synonym">Muraena anguilla</name>
    <dbReference type="NCBI Taxonomy" id="7936"/>
    <lineage>
        <taxon>Eukaryota</taxon>
        <taxon>Metazoa</taxon>
        <taxon>Chordata</taxon>
        <taxon>Craniata</taxon>
        <taxon>Vertebrata</taxon>
        <taxon>Euteleostomi</taxon>
        <taxon>Actinopterygii</taxon>
        <taxon>Neopterygii</taxon>
        <taxon>Teleostei</taxon>
        <taxon>Anguilliformes</taxon>
        <taxon>Anguillidae</taxon>
        <taxon>Anguilla</taxon>
    </lineage>
</organism>
<protein>
    <submittedName>
        <fullName evidence="2">Uncharacterized protein</fullName>
    </submittedName>
</protein>
<keyword evidence="1" id="KW-1133">Transmembrane helix</keyword>
<keyword evidence="1" id="KW-0812">Transmembrane</keyword>
<proteinExistence type="predicted"/>
<accession>A0A0E9W1A6</accession>
<dbReference type="EMBL" id="GBXM01024461">
    <property type="protein sequence ID" value="JAH84116.1"/>
    <property type="molecule type" value="Transcribed_RNA"/>
</dbReference>